<dbReference type="PANTHER" id="PTHR30327">
    <property type="entry name" value="UNCHARACTERIZED PROTEIN YQGE"/>
    <property type="match status" value="1"/>
</dbReference>
<name>A0A379YJU2_SERMA</name>
<dbReference type="InterPro" id="IPR012337">
    <property type="entry name" value="RNaseH-like_sf"/>
</dbReference>
<dbReference type="InterPro" id="IPR003774">
    <property type="entry name" value="AlgH-like"/>
</dbReference>
<dbReference type="InterPro" id="IPR005227">
    <property type="entry name" value="YqgF"/>
</dbReference>
<dbReference type="Proteomes" id="UP000254765">
    <property type="component" value="Unassembled WGS sequence"/>
</dbReference>
<organism evidence="3 4">
    <name type="scientific">Serratia marcescens</name>
    <dbReference type="NCBI Taxonomy" id="615"/>
    <lineage>
        <taxon>Bacteria</taxon>
        <taxon>Pseudomonadati</taxon>
        <taxon>Pseudomonadota</taxon>
        <taxon>Gammaproteobacteria</taxon>
        <taxon>Enterobacterales</taxon>
        <taxon>Yersiniaceae</taxon>
        <taxon>Serratia</taxon>
    </lineage>
</organism>
<evidence type="ECO:0000313" key="4">
    <source>
        <dbReference type="Proteomes" id="UP000254765"/>
    </source>
</evidence>
<gene>
    <name evidence="3" type="primary">yqgE</name>
    <name evidence="3" type="ORF">NCTC10211_01957</name>
</gene>
<dbReference type="PANTHER" id="PTHR30327:SF1">
    <property type="entry name" value="UPF0301 PROTEIN YQGE"/>
    <property type="match status" value="1"/>
</dbReference>
<dbReference type="SUPFAM" id="SSF53098">
    <property type="entry name" value="Ribonuclease H-like"/>
    <property type="match status" value="1"/>
</dbReference>
<evidence type="ECO:0000256" key="1">
    <source>
        <dbReference type="ARBA" id="ARBA00009600"/>
    </source>
</evidence>
<dbReference type="Gene3D" id="3.30.420.140">
    <property type="entry name" value="YqgF/RNase H-like domain"/>
    <property type="match status" value="1"/>
</dbReference>
<reference evidence="3 4" key="1">
    <citation type="submission" date="2018-06" db="EMBL/GenBank/DDBJ databases">
        <authorList>
            <consortium name="Pathogen Informatics"/>
            <person name="Doyle S."/>
        </authorList>
    </citation>
    <scope>NUCLEOTIDE SEQUENCE [LARGE SCALE GENOMIC DNA]</scope>
    <source>
        <strain evidence="3 4">NCTC10211</strain>
    </source>
</reference>
<accession>A0A379YJU2</accession>
<dbReference type="Gene3D" id="3.30.70.1300">
    <property type="entry name" value="VC0467-like domains"/>
    <property type="match status" value="1"/>
</dbReference>
<feature type="region of interest" description="Disordered" evidence="2">
    <location>
        <begin position="209"/>
        <end position="249"/>
    </location>
</feature>
<proteinExistence type="inferred from homology"/>
<evidence type="ECO:0000256" key="2">
    <source>
        <dbReference type="SAM" id="MobiDB-lite"/>
    </source>
</evidence>
<dbReference type="AlphaFoldDB" id="A0A379YJU2"/>
<sequence length="249" mass="27099">MGLVINKPVEQFTVATVLSKLKIMPPARDPAISLDKPVFAGGPLADDRGFILHTPRHGFGASIQISPNTMITTSKDVLETLGTPEQPDDVLVALGYAGWEKGQLEQEVLENAWLTIEANTDILFRTPIGQPLARGGEPFGYRHSQHRQPRRTRLMSNRTIIAFDFGTKSIGAAVGQELTGSARALPAFKAQDGSPDWLKIEKAAEGVATGFGGGRPAAEHGWHRTTRYRPGAQVRQPPARPFRHPDRSA</sequence>
<dbReference type="InterPro" id="IPR037027">
    <property type="entry name" value="YqgF/RNaseH-like_dom_sf"/>
</dbReference>
<dbReference type="Gene3D" id="3.40.1740.10">
    <property type="entry name" value="VC0467-like"/>
    <property type="match status" value="1"/>
</dbReference>
<dbReference type="GO" id="GO:0005829">
    <property type="term" value="C:cytosol"/>
    <property type="evidence" value="ECO:0007669"/>
    <property type="project" value="TreeGrafter"/>
</dbReference>
<dbReference type="EMBL" id="UGYK01000002">
    <property type="protein sequence ID" value="SUI46084.1"/>
    <property type="molecule type" value="Genomic_DNA"/>
</dbReference>
<evidence type="ECO:0000313" key="3">
    <source>
        <dbReference type="EMBL" id="SUI46084.1"/>
    </source>
</evidence>
<dbReference type="Pfam" id="PF03652">
    <property type="entry name" value="RuvX"/>
    <property type="match status" value="1"/>
</dbReference>
<dbReference type="SUPFAM" id="SSF143456">
    <property type="entry name" value="VC0467-like"/>
    <property type="match status" value="1"/>
</dbReference>
<protein>
    <submittedName>
        <fullName evidence="3">RNAse H domain protein, YqgF family</fullName>
    </submittedName>
</protein>
<comment type="similarity">
    <text evidence="1">Belongs to the UPF0301 (AlgH) family.</text>
</comment>
<dbReference type="Pfam" id="PF02622">
    <property type="entry name" value="DUF179"/>
    <property type="match status" value="1"/>
</dbReference>
<dbReference type="GO" id="GO:0006364">
    <property type="term" value="P:rRNA processing"/>
    <property type="evidence" value="ECO:0007669"/>
    <property type="project" value="InterPro"/>
</dbReference>